<reference evidence="2" key="1">
    <citation type="submission" date="2021-01" db="EMBL/GenBank/DDBJ databases">
        <authorList>
            <consortium name="Genoscope - CEA"/>
            <person name="William W."/>
        </authorList>
    </citation>
    <scope>NUCLEOTIDE SEQUENCE</scope>
</reference>
<dbReference type="EMBL" id="CAJJDM010000027">
    <property type="protein sequence ID" value="CAD8058860.1"/>
    <property type="molecule type" value="Genomic_DNA"/>
</dbReference>
<dbReference type="Proteomes" id="UP000688137">
    <property type="component" value="Unassembled WGS sequence"/>
</dbReference>
<evidence type="ECO:0000313" key="3">
    <source>
        <dbReference type="Proteomes" id="UP000688137"/>
    </source>
</evidence>
<organism evidence="2 3">
    <name type="scientific">Paramecium primaurelia</name>
    <dbReference type="NCBI Taxonomy" id="5886"/>
    <lineage>
        <taxon>Eukaryota</taxon>
        <taxon>Sar</taxon>
        <taxon>Alveolata</taxon>
        <taxon>Ciliophora</taxon>
        <taxon>Intramacronucleata</taxon>
        <taxon>Oligohymenophorea</taxon>
        <taxon>Peniculida</taxon>
        <taxon>Parameciidae</taxon>
        <taxon>Paramecium</taxon>
    </lineage>
</organism>
<keyword evidence="1" id="KW-0812">Transmembrane</keyword>
<gene>
    <name evidence="2" type="ORF">PPRIM_AZ9-3.1.T0280054</name>
</gene>
<dbReference type="OMA" id="THWIGLW"/>
<name>A0A8S1KTJ2_PARPR</name>
<keyword evidence="3" id="KW-1185">Reference proteome</keyword>
<comment type="caution">
    <text evidence="2">The sequence shown here is derived from an EMBL/GenBank/DDBJ whole genome shotgun (WGS) entry which is preliminary data.</text>
</comment>
<evidence type="ECO:0000313" key="2">
    <source>
        <dbReference type="EMBL" id="CAD8058860.1"/>
    </source>
</evidence>
<keyword evidence="1" id="KW-1133">Transmembrane helix</keyword>
<feature type="transmembrane region" description="Helical" evidence="1">
    <location>
        <begin position="36"/>
        <end position="54"/>
    </location>
</feature>
<proteinExistence type="predicted"/>
<evidence type="ECO:0000256" key="1">
    <source>
        <dbReference type="SAM" id="Phobius"/>
    </source>
</evidence>
<feature type="transmembrane region" description="Helical" evidence="1">
    <location>
        <begin position="7"/>
        <end position="24"/>
    </location>
</feature>
<protein>
    <submittedName>
        <fullName evidence="2">Uncharacterized protein</fullName>
    </submittedName>
</protein>
<sequence>MGFITSFLCYFIPGVGLATYYSFRLGPQLPIACRKMGYYLTLLVITHWIGLWCFQSNFKNQFTKRYCQIK</sequence>
<keyword evidence="1" id="KW-0472">Membrane</keyword>
<accession>A0A8S1KTJ2</accession>
<dbReference type="AlphaFoldDB" id="A0A8S1KTJ2"/>